<comment type="subcellular location">
    <subcellularLocation>
        <location evidence="1">Nucleus</location>
    </subcellularLocation>
</comment>
<keyword evidence="4" id="KW-0539">Nucleus</keyword>
<evidence type="ECO:0000256" key="3">
    <source>
        <dbReference type="ARBA" id="ARBA00023163"/>
    </source>
</evidence>
<protein>
    <submittedName>
        <fullName evidence="7">Upstream stimulatory factor 2</fullName>
    </submittedName>
</protein>
<organism evidence="7 8">
    <name type="scientific">Eumeta variegata</name>
    <name type="common">Bagworm moth</name>
    <name type="synonym">Eumeta japonica</name>
    <dbReference type="NCBI Taxonomy" id="151549"/>
    <lineage>
        <taxon>Eukaryota</taxon>
        <taxon>Metazoa</taxon>
        <taxon>Ecdysozoa</taxon>
        <taxon>Arthropoda</taxon>
        <taxon>Hexapoda</taxon>
        <taxon>Insecta</taxon>
        <taxon>Pterygota</taxon>
        <taxon>Neoptera</taxon>
        <taxon>Endopterygota</taxon>
        <taxon>Lepidoptera</taxon>
        <taxon>Glossata</taxon>
        <taxon>Ditrysia</taxon>
        <taxon>Tineoidea</taxon>
        <taxon>Psychidae</taxon>
        <taxon>Oiketicinae</taxon>
        <taxon>Eumeta</taxon>
    </lineage>
</organism>
<dbReference type="EMBL" id="BGZK01000329">
    <property type="protein sequence ID" value="GBP37146.1"/>
    <property type="molecule type" value="Genomic_DNA"/>
</dbReference>
<dbReference type="PANTHER" id="PTHR46117">
    <property type="entry name" value="FI24210P1"/>
    <property type="match status" value="1"/>
</dbReference>
<proteinExistence type="predicted"/>
<evidence type="ECO:0000259" key="6">
    <source>
        <dbReference type="PROSITE" id="PS50888"/>
    </source>
</evidence>
<evidence type="ECO:0000313" key="7">
    <source>
        <dbReference type="EMBL" id="GBP37146.1"/>
    </source>
</evidence>
<keyword evidence="8" id="KW-1185">Reference proteome</keyword>
<accession>A0A4C1VE91</accession>
<feature type="domain" description="BHLH" evidence="6">
    <location>
        <begin position="97"/>
        <end position="149"/>
    </location>
</feature>
<evidence type="ECO:0000256" key="1">
    <source>
        <dbReference type="ARBA" id="ARBA00004123"/>
    </source>
</evidence>
<evidence type="ECO:0000256" key="2">
    <source>
        <dbReference type="ARBA" id="ARBA00023015"/>
    </source>
</evidence>
<dbReference type="PANTHER" id="PTHR46117:SF3">
    <property type="entry name" value="FI24210P1"/>
    <property type="match status" value="1"/>
</dbReference>
<dbReference type="SMART" id="SM00353">
    <property type="entry name" value="HLH"/>
    <property type="match status" value="1"/>
</dbReference>
<keyword evidence="2" id="KW-0805">Transcription regulation</keyword>
<evidence type="ECO:0000256" key="4">
    <source>
        <dbReference type="ARBA" id="ARBA00023242"/>
    </source>
</evidence>
<feature type="coiled-coil region" evidence="5">
    <location>
        <begin position="149"/>
        <end position="204"/>
    </location>
</feature>
<evidence type="ECO:0000313" key="8">
    <source>
        <dbReference type="Proteomes" id="UP000299102"/>
    </source>
</evidence>
<dbReference type="InterPro" id="IPR011598">
    <property type="entry name" value="bHLH_dom"/>
</dbReference>
<keyword evidence="5" id="KW-0175">Coiled coil</keyword>
<dbReference type="GO" id="GO:0005634">
    <property type="term" value="C:nucleus"/>
    <property type="evidence" value="ECO:0007669"/>
    <property type="project" value="UniProtKB-SubCell"/>
</dbReference>
<dbReference type="SUPFAM" id="SSF47459">
    <property type="entry name" value="HLH, helix-loop-helix DNA-binding domain"/>
    <property type="match status" value="1"/>
</dbReference>
<reference evidence="7 8" key="1">
    <citation type="journal article" date="2019" name="Commun. Biol.">
        <title>The bagworm genome reveals a unique fibroin gene that provides high tensile strength.</title>
        <authorList>
            <person name="Kono N."/>
            <person name="Nakamura H."/>
            <person name="Ohtoshi R."/>
            <person name="Tomita M."/>
            <person name="Numata K."/>
            <person name="Arakawa K."/>
        </authorList>
    </citation>
    <scope>NUCLEOTIDE SEQUENCE [LARGE SCALE GENOMIC DNA]</scope>
</reference>
<dbReference type="GO" id="GO:0046983">
    <property type="term" value="F:protein dimerization activity"/>
    <property type="evidence" value="ECO:0007669"/>
    <property type="project" value="InterPro"/>
</dbReference>
<dbReference type="PROSITE" id="PS50888">
    <property type="entry name" value="BHLH"/>
    <property type="match status" value="1"/>
</dbReference>
<dbReference type="Pfam" id="PF00010">
    <property type="entry name" value="HLH"/>
    <property type="match status" value="1"/>
</dbReference>
<dbReference type="OrthoDB" id="690068at2759"/>
<dbReference type="AlphaFoldDB" id="A0A4C1VE91"/>
<sequence length="214" mass="24024">MAKVEIDLGDNSLDNSVDGELLGMVSEGSIAGPVTYRFVSINAPEDASTTITADSPSSGQIYVISNPVEMYRNVQPATQKKVIHGDPIVATKKRDEKRRATHNEVERRRRDKINNWITKLARLVPDSGAADSASKGGILAKACDYITELSEKHKRFQKLEKEHEKLLKEVWKIKDELTELKKENATLTNQLNECKRNYNAQKTKPKCLVCQDKS</sequence>
<dbReference type="InterPro" id="IPR036638">
    <property type="entry name" value="HLH_DNA-bd_sf"/>
</dbReference>
<evidence type="ECO:0000256" key="5">
    <source>
        <dbReference type="SAM" id="Coils"/>
    </source>
</evidence>
<keyword evidence="3" id="KW-0804">Transcription</keyword>
<dbReference type="STRING" id="151549.A0A4C1VE91"/>
<dbReference type="Gene3D" id="4.10.280.10">
    <property type="entry name" value="Helix-loop-helix DNA-binding domain"/>
    <property type="match status" value="1"/>
</dbReference>
<comment type="caution">
    <text evidence="7">The sequence shown here is derived from an EMBL/GenBank/DDBJ whole genome shotgun (WGS) entry which is preliminary data.</text>
</comment>
<dbReference type="Proteomes" id="UP000299102">
    <property type="component" value="Unassembled WGS sequence"/>
</dbReference>
<gene>
    <name evidence="7" type="primary">USF2</name>
    <name evidence="7" type="ORF">EVAR_24278_1</name>
</gene>
<dbReference type="GO" id="GO:0000978">
    <property type="term" value="F:RNA polymerase II cis-regulatory region sequence-specific DNA binding"/>
    <property type="evidence" value="ECO:0007669"/>
    <property type="project" value="TreeGrafter"/>
</dbReference>
<name>A0A4C1VE91_EUMVA</name>
<dbReference type="InterPro" id="IPR051732">
    <property type="entry name" value="USF"/>
</dbReference>
<dbReference type="GO" id="GO:0000981">
    <property type="term" value="F:DNA-binding transcription factor activity, RNA polymerase II-specific"/>
    <property type="evidence" value="ECO:0007669"/>
    <property type="project" value="TreeGrafter"/>
</dbReference>